<dbReference type="EMBL" id="JAJKFT010000004">
    <property type="protein sequence ID" value="MCC9627843.1"/>
    <property type="molecule type" value="Genomic_DNA"/>
</dbReference>
<keyword evidence="1" id="KW-1133">Transmembrane helix</keyword>
<organism evidence="2 3">
    <name type="scientific">Blastopirellula sediminis</name>
    <dbReference type="NCBI Taxonomy" id="2894196"/>
    <lineage>
        <taxon>Bacteria</taxon>
        <taxon>Pseudomonadati</taxon>
        <taxon>Planctomycetota</taxon>
        <taxon>Planctomycetia</taxon>
        <taxon>Pirellulales</taxon>
        <taxon>Pirellulaceae</taxon>
        <taxon>Blastopirellula</taxon>
    </lineage>
</organism>
<protein>
    <submittedName>
        <fullName evidence="2">Uncharacterized protein</fullName>
    </submittedName>
</protein>
<name>A0A9X1MIR5_9BACT</name>
<evidence type="ECO:0000313" key="3">
    <source>
        <dbReference type="Proteomes" id="UP001139103"/>
    </source>
</evidence>
<dbReference type="RefSeq" id="WP_230216574.1">
    <property type="nucleotide sequence ID" value="NZ_JAJKFT010000004.1"/>
</dbReference>
<dbReference type="Proteomes" id="UP001139103">
    <property type="component" value="Unassembled WGS sequence"/>
</dbReference>
<proteinExistence type="predicted"/>
<evidence type="ECO:0000313" key="2">
    <source>
        <dbReference type="EMBL" id="MCC9627843.1"/>
    </source>
</evidence>
<dbReference type="AlphaFoldDB" id="A0A9X1MIR5"/>
<keyword evidence="1" id="KW-0472">Membrane</keyword>
<gene>
    <name evidence="2" type="ORF">LOC68_05500</name>
</gene>
<comment type="caution">
    <text evidence="2">The sequence shown here is derived from an EMBL/GenBank/DDBJ whole genome shotgun (WGS) entry which is preliminary data.</text>
</comment>
<reference evidence="2" key="1">
    <citation type="submission" date="2021-11" db="EMBL/GenBank/DDBJ databases">
        <title>Genome sequence.</title>
        <authorList>
            <person name="Sun Q."/>
        </authorList>
    </citation>
    <scope>NUCLEOTIDE SEQUENCE</scope>
    <source>
        <strain evidence="2">JC732</strain>
    </source>
</reference>
<feature type="transmembrane region" description="Helical" evidence="1">
    <location>
        <begin position="24"/>
        <end position="42"/>
    </location>
</feature>
<keyword evidence="3" id="KW-1185">Reference proteome</keyword>
<sequence>MCNWNNEIIRFVMTVDSMVGPLDAIVIFLLLLLAGTCVQRIVNLRTSEGNL</sequence>
<accession>A0A9X1MIR5</accession>
<keyword evidence="1" id="KW-0812">Transmembrane</keyword>
<evidence type="ECO:0000256" key="1">
    <source>
        <dbReference type="SAM" id="Phobius"/>
    </source>
</evidence>